<dbReference type="Proteomes" id="UP001155057">
    <property type="component" value="Unassembled WGS sequence"/>
</dbReference>
<gene>
    <name evidence="6" type="ORF">GGP45_003362</name>
    <name evidence="2" type="ORF">GGP61_001656</name>
    <name evidence="1" type="ORF">GGP71_002943</name>
    <name evidence="3" type="ORF">GGP82_003288</name>
    <name evidence="4" type="ORF">GGP83_002395</name>
    <name evidence="7" type="ORF">GGP99_003214</name>
    <name evidence="5" type="ORF">GGQ01_002686</name>
</gene>
<dbReference type="RefSeq" id="WP_013061637.1">
    <property type="nucleotide sequence ID" value="NZ_CALTSG010000004.1"/>
</dbReference>
<sequence>MPDVSYPSTYECSGCTDGLTVTREDARGLYPDPDSPNAPEVVLQERGWFKGPNGELYCPDCGKSAGR</sequence>
<evidence type="ECO:0000313" key="7">
    <source>
        <dbReference type="EMBL" id="MCS4159227.1"/>
    </source>
</evidence>
<dbReference type="EMBL" id="JANUBF010000022">
    <property type="protein sequence ID" value="MCS4037603.1"/>
    <property type="molecule type" value="Genomic_DNA"/>
</dbReference>
<evidence type="ECO:0000313" key="3">
    <source>
        <dbReference type="EMBL" id="MCS3866708.1"/>
    </source>
</evidence>
<dbReference type="Proteomes" id="UP001155040">
    <property type="component" value="Unassembled WGS sequence"/>
</dbReference>
<evidence type="ECO:0000313" key="4">
    <source>
        <dbReference type="EMBL" id="MCS3952428.1"/>
    </source>
</evidence>
<dbReference type="EMBL" id="JANUAU010000011">
    <property type="protein sequence ID" value="MCS3679000.1"/>
    <property type="molecule type" value="Genomic_DNA"/>
</dbReference>
<evidence type="ECO:0000313" key="1">
    <source>
        <dbReference type="EMBL" id="MCS3679000.1"/>
    </source>
</evidence>
<proteinExistence type="predicted"/>
<accession>A0A840EK52</accession>
<evidence type="ECO:0000313" key="5">
    <source>
        <dbReference type="EMBL" id="MCS4037603.1"/>
    </source>
</evidence>
<dbReference type="EMBL" id="JANTYZ010000019">
    <property type="protein sequence ID" value="MCS3866708.1"/>
    <property type="molecule type" value="Genomic_DNA"/>
</dbReference>
<reference evidence="6" key="1">
    <citation type="submission" date="2022-08" db="EMBL/GenBank/DDBJ databases">
        <title>Genomic Encyclopedia of Type Strains, Phase V (KMG-V): Genome sequencing to study the core and pangenomes of soil and plant-associated prokaryotes.</title>
        <authorList>
            <person name="Whitman W."/>
        </authorList>
    </citation>
    <scope>NUCLEOTIDE SEQUENCE</scope>
    <source>
        <strain evidence="1">0</strain>
        <strain evidence="3">SP2016B</strain>
        <strain evidence="4">SP2017</strain>
        <strain evidence="7">SP3002</strain>
        <strain evidence="5">SP3012</strain>
        <strain evidence="6">SP3026</strain>
        <strain evidence="2">SP3049</strain>
    </source>
</reference>
<name>A0A840EK52_9BACT</name>
<dbReference type="AlphaFoldDB" id="A0A840EK52"/>
<comment type="caution">
    <text evidence="6">The sequence shown here is derived from an EMBL/GenBank/DDBJ whole genome shotgun (WGS) entry which is preliminary data.</text>
</comment>
<dbReference type="EMBL" id="JANTZM010000020">
    <property type="protein sequence ID" value="MCS4159227.1"/>
    <property type="molecule type" value="Genomic_DNA"/>
</dbReference>
<dbReference type="Proteomes" id="UP001155034">
    <property type="component" value="Unassembled WGS sequence"/>
</dbReference>
<evidence type="ECO:0000313" key="2">
    <source>
        <dbReference type="EMBL" id="MCS3710052.1"/>
    </source>
</evidence>
<evidence type="ECO:0000313" key="6">
    <source>
        <dbReference type="EMBL" id="MCS4122994.1"/>
    </source>
</evidence>
<dbReference type="Proteomes" id="UP001155110">
    <property type="component" value="Unassembled WGS sequence"/>
</dbReference>
<evidence type="ECO:0000313" key="8">
    <source>
        <dbReference type="Proteomes" id="UP001155144"/>
    </source>
</evidence>
<dbReference type="Proteomes" id="UP001155027">
    <property type="component" value="Unassembled WGS sequence"/>
</dbReference>
<organism evidence="6 8">
    <name type="scientific">Salinibacter ruber</name>
    <dbReference type="NCBI Taxonomy" id="146919"/>
    <lineage>
        <taxon>Bacteria</taxon>
        <taxon>Pseudomonadati</taxon>
        <taxon>Rhodothermota</taxon>
        <taxon>Rhodothermia</taxon>
        <taxon>Rhodothermales</taxon>
        <taxon>Salinibacteraceae</taxon>
        <taxon>Salinibacter</taxon>
    </lineage>
</organism>
<protein>
    <submittedName>
        <fullName evidence="6">Uncharacterized protein</fullName>
    </submittedName>
</protein>
<dbReference type="EMBL" id="JANUBB010000009">
    <property type="protein sequence ID" value="MCS3952428.1"/>
    <property type="molecule type" value="Genomic_DNA"/>
</dbReference>
<dbReference type="Proteomes" id="UP001155010">
    <property type="component" value="Unassembled WGS sequence"/>
</dbReference>
<dbReference type="EMBL" id="JANUAE010000005">
    <property type="protein sequence ID" value="MCS3710052.1"/>
    <property type="molecule type" value="Genomic_DNA"/>
</dbReference>
<dbReference type="Proteomes" id="UP001155144">
    <property type="component" value="Unassembled WGS sequence"/>
</dbReference>
<dbReference type="EMBL" id="JANUBL010000015">
    <property type="protein sequence ID" value="MCS4122994.1"/>
    <property type="molecule type" value="Genomic_DNA"/>
</dbReference>